<organism evidence="3 4">
    <name type="scientific">Agaricus bisporus var. burnettii (strain JB137-S8 / ATCC MYA-4627 / FGSC 10392)</name>
    <name type="common">White button mushroom</name>
    <dbReference type="NCBI Taxonomy" id="597362"/>
    <lineage>
        <taxon>Eukaryota</taxon>
        <taxon>Fungi</taxon>
        <taxon>Dikarya</taxon>
        <taxon>Basidiomycota</taxon>
        <taxon>Agaricomycotina</taxon>
        <taxon>Agaricomycetes</taxon>
        <taxon>Agaricomycetidae</taxon>
        <taxon>Agaricales</taxon>
        <taxon>Agaricineae</taxon>
        <taxon>Agaricaceae</taxon>
        <taxon>Agaricus</taxon>
    </lineage>
</organism>
<dbReference type="eggNOG" id="ENOG502STWB">
    <property type="taxonomic scope" value="Eukaryota"/>
</dbReference>
<dbReference type="HOGENOM" id="CLU_066487_0_0_1"/>
<dbReference type="OrthoDB" id="3365874at2759"/>
<sequence length="242" mass="26850">MTRGRKKDMSITPTRALVQQRDYRARKANYIAELEDRVRKAEAENAQLRKDLEATRAALSIPADLSNSQVVEASRNLMQHLSLVTGSLNRFQQIVFPETMRAPVLPPLQLPLASDLPSTSRTLSFPSSTPFPPFSQPTASRSTSATPLPSISSSFDESPNPRGRKRFYRGNSPEPPVLRPILRKPSSPSESPNISPSSESECCFGILDCRGLYEEEEDNEGENRQISRTSMTRSTSEHSSGT</sequence>
<dbReference type="OMA" id="RFTQRMS"/>
<feature type="compositionally biased region" description="Polar residues" evidence="2">
    <location>
        <begin position="139"/>
        <end position="157"/>
    </location>
</feature>
<evidence type="ECO:0008006" key="5">
    <source>
        <dbReference type="Google" id="ProtNLM"/>
    </source>
</evidence>
<dbReference type="SUPFAM" id="SSF57959">
    <property type="entry name" value="Leucine zipper domain"/>
    <property type="match status" value="1"/>
</dbReference>
<feature type="compositionally biased region" description="Polar residues" evidence="2">
    <location>
        <begin position="224"/>
        <end position="242"/>
    </location>
</feature>
<evidence type="ECO:0000256" key="2">
    <source>
        <dbReference type="SAM" id="MobiDB-lite"/>
    </source>
</evidence>
<dbReference type="GO" id="GO:0003700">
    <property type="term" value="F:DNA-binding transcription factor activity"/>
    <property type="evidence" value="ECO:0007669"/>
    <property type="project" value="InterPro"/>
</dbReference>
<feature type="coiled-coil region" evidence="1">
    <location>
        <begin position="24"/>
        <end position="58"/>
    </location>
</feature>
<reference evidence="4" key="1">
    <citation type="journal article" date="2012" name="Proc. Natl. Acad. Sci. U.S.A.">
        <title>Genome sequence of the button mushroom Agaricus bisporus reveals mechanisms governing adaptation to a humic-rich ecological niche.</title>
        <authorList>
            <person name="Morin E."/>
            <person name="Kohler A."/>
            <person name="Baker A.R."/>
            <person name="Foulongne-Oriol M."/>
            <person name="Lombard V."/>
            <person name="Nagy L.G."/>
            <person name="Ohm R.A."/>
            <person name="Patyshakuliyeva A."/>
            <person name="Brun A."/>
            <person name="Aerts A.L."/>
            <person name="Bailey A.M."/>
            <person name="Billette C."/>
            <person name="Coutinho P.M."/>
            <person name="Deakin G."/>
            <person name="Doddapaneni H."/>
            <person name="Floudas D."/>
            <person name="Grimwood J."/>
            <person name="Hilden K."/>
            <person name="Kuees U."/>
            <person name="LaButti K.M."/>
            <person name="Lapidus A."/>
            <person name="Lindquist E.A."/>
            <person name="Lucas S.M."/>
            <person name="Murat C."/>
            <person name="Riley R.W."/>
            <person name="Salamov A.A."/>
            <person name="Schmutz J."/>
            <person name="Subramanian V."/>
            <person name="Woesten H.A.B."/>
            <person name="Xu J."/>
            <person name="Eastwood D.C."/>
            <person name="Foster G.D."/>
            <person name="Sonnenberg A.S."/>
            <person name="Cullen D."/>
            <person name="de Vries R.P."/>
            <person name="Lundell T."/>
            <person name="Hibbett D.S."/>
            <person name="Henrissat B."/>
            <person name="Burton K.S."/>
            <person name="Kerrigan R.W."/>
            <person name="Challen M.P."/>
            <person name="Grigoriev I.V."/>
            <person name="Martin F."/>
        </authorList>
    </citation>
    <scope>NUCLEOTIDE SEQUENCE [LARGE SCALE GENOMIC DNA]</scope>
    <source>
        <strain evidence="4">JB137-S8 / ATCC MYA-4627 / FGSC 10392</strain>
    </source>
</reference>
<evidence type="ECO:0000313" key="3">
    <source>
        <dbReference type="EMBL" id="EKM80811.1"/>
    </source>
</evidence>
<proteinExistence type="predicted"/>
<gene>
    <name evidence="3" type="ORF">AGABI1DRAFT_105740</name>
</gene>
<dbReference type="RefSeq" id="XP_007328405.1">
    <property type="nucleotide sequence ID" value="XM_007328343.1"/>
</dbReference>
<dbReference type="EMBL" id="JH971388">
    <property type="protein sequence ID" value="EKM80811.1"/>
    <property type="molecule type" value="Genomic_DNA"/>
</dbReference>
<evidence type="ECO:0000313" key="4">
    <source>
        <dbReference type="Proteomes" id="UP000008493"/>
    </source>
</evidence>
<dbReference type="AlphaFoldDB" id="K5WZ54"/>
<feature type="compositionally biased region" description="Low complexity" evidence="2">
    <location>
        <begin position="117"/>
        <end position="128"/>
    </location>
</feature>
<dbReference type="InParanoid" id="K5WZ54"/>
<dbReference type="KEGG" id="abp:AGABI1DRAFT105740"/>
<feature type="region of interest" description="Disordered" evidence="2">
    <location>
        <begin position="214"/>
        <end position="242"/>
    </location>
</feature>
<protein>
    <recommendedName>
        <fullName evidence="5">BZIP domain-containing protein</fullName>
    </recommendedName>
</protein>
<name>K5WZ54_AGABU</name>
<keyword evidence="4" id="KW-1185">Reference proteome</keyword>
<evidence type="ECO:0000256" key="1">
    <source>
        <dbReference type="SAM" id="Coils"/>
    </source>
</evidence>
<dbReference type="GeneID" id="18822195"/>
<dbReference type="InterPro" id="IPR046347">
    <property type="entry name" value="bZIP_sf"/>
</dbReference>
<feature type="region of interest" description="Disordered" evidence="2">
    <location>
        <begin position="117"/>
        <end position="201"/>
    </location>
</feature>
<accession>K5WZ54</accession>
<dbReference type="Gene3D" id="1.20.5.170">
    <property type="match status" value="1"/>
</dbReference>
<dbReference type="CDD" id="cd14688">
    <property type="entry name" value="bZIP_YAP"/>
    <property type="match status" value="1"/>
</dbReference>
<feature type="compositionally biased region" description="Low complexity" evidence="2">
    <location>
        <begin position="185"/>
        <end position="201"/>
    </location>
</feature>
<dbReference type="Proteomes" id="UP000008493">
    <property type="component" value="Unassembled WGS sequence"/>
</dbReference>
<keyword evidence="1" id="KW-0175">Coiled coil</keyword>